<dbReference type="GO" id="GO:0005886">
    <property type="term" value="C:plasma membrane"/>
    <property type="evidence" value="ECO:0007669"/>
    <property type="project" value="UniProtKB-SubCell"/>
</dbReference>
<keyword evidence="2 9" id="KW-1003">Cell membrane</keyword>
<comment type="function">
    <text evidence="9">Essential cell division protein. May link together the upstream cell division proteins, which are predominantly cytoplasmic, with the downstream cell division proteins, which are predominantly periplasmic. May control correct divisome assembly.</text>
</comment>
<evidence type="ECO:0000256" key="5">
    <source>
        <dbReference type="ARBA" id="ARBA00022692"/>
    </source>
</evidence>
<dbReference type="InterPro" id="IPR013685">
    <property type="entry name" value="POTRA_FtsQ_type"/>
</dbReference>
<dbReference type="RefSeq" id="WP_067014901.1">
    <property type="nucleotide sequence ID" value="NZ_FLOB01000003.1"/>
</dbReference>
<feature type="domain" description="POTRA" evidence="10">
    <location>
        <begin position="28"/>
        <end position="97"/>
    </location>
</feature>
<evidence type="ECO:0000256" key="2">
    <source>
        <dbReference type="ARBA" id="ARBA00022475"/>
    </source>
</evidence>
<dbReference type="OrthoDB" id="9790370at2"/>
<dbReference type="GO" id="GO:0032153">
    <property type="term" value="C:cell division site"/>
    <property type="evidence" value="ECO:0007669"/>
    <property type="project" value="UniProtKB-UniRule"/>
</dbReference>
<keyword evidence="12" id="KW-1185">Reference proteome</keyword>
<evidence type="ECO:0000313" key="12">
    <source>
        <dbReference type="Proteomes" id="UP000092544"/>
    </source>
</evidence>
<evidence type="ECO:0000256" key="6">
    <source>
        <dbReference type="ARBA" id="ARBA00022989"/>
    </source>
</evidence>
<accession>A0A1A8TBL3</accession>
<keyword evidence="4 9" id="KW-0132">Cell division</keyword>
<dbReference type="STRING" id="1792290.MSP8886_01684"/>
<gene>
    <name evidence="9 11" type="primary">ftsQ</name>
    <name evidence="11" type="ORF">MSP8886_01684</name>
</gene>
<evidence type="ECO:0000256" key="1">
    <source>
        <dbReference type="ARBA" id="ARBA00004370"/>
    </source>
</evidence>
<comment type="similarity">
    <text evidence="9">Belongs to the FtsQ/DivIB family. FtsQ subfamily.</text>
</comment>
<dbReference type="GO" id="GO:0090529">
    <property type="term" value="P:cell septum assembly"/>
    <property type="evidence" value="ECO:0007669"/>
    <property type="project" value="InterPro"/>
</dbReference>
<dbReference type="GO" id="GO:0043093">
    <property type="term" value="P:FtsZ-dependent cytokinesis"/>
    <property type="evidence" value="ECO:0007669"/>
    <property type="project" value="UniProtKB-UniRule"/>
</dbReference>
<dbReference type="Pfam" id="PF08478">
    <property type="entry name" value="POTRA_1"/>
    <property type="match status" value="1"/>
</dbReference>
<keyword evidence="7 9" id="KW-0472">Membrane</keyword>
<dbReference type="InterPro" id="IPR005548">
    <property type="entry name" value="Cell_div_FtsQ/DivIB_C"/>
</dbReference>
<keyword evidence="6 9" id="KW-1133">Transmembrane helix</keyword>
<evidence type="ECO:0000256" key="8">
    <source>
        <dbReference type="ARBA" id="ARBA00023306"/>
    </source>
</evidence>
<keyword evidence="5 9" id="KW-0812">Transmembrane</keyword>
<dbReference type="PANTHER" id="PTHR35851">
    <property type="entry name" value="CELL DIVISION PROTEIN FTSQ"/>
    <property type="match status" value="1"/>
</dbReference>
<evidence type="ECO:0000256" key="4">
    <source>
        <dbReference type="ARBA" id="ARBA00022618"/>
    </source>
</evidence>
<dbReference type="PANTHER" id="PTHR35851:SF1">
    <property type="entry name" value="CELL DIVISION PROTEIN FTSQ"/>
    <property type="match status" value="1"/>
</dbReference>
<evidence type="ECO:0000256" key="9">
    <source>
        <dbReference type="HAMAP-Rule" id="MF_00911"/>
    </source>
</evidence>
<evidence type="ECO:0000256" key="3">
    <source>
        <dbReference type="ARBA" id="ARBA00022519"/>
    </source>
</evidence>
<evidence type="ECO:0000256" key="7">
    <source>
        <dbReference type="ARBA" id="ARBA00023136"/>
    </source>
</evidence>
<evidence type="ECO:0000313" key="11">
    <source>
        <dbReference type="EMBL" id="SBS30061.1"/>
    </source>
</evidence>
<comment type="subcellular location">
    <subcellularLocation>
        <location evidence="9">Cell inner membrane</location>
        <topology evidence="9">Single-pass type II membrane protein</topology>
    </subcellularLocation>
    <subcellularLocation>
        <location evidence="1">Membrane</location>
    </subcellularLocation>
    <text evidence="9">Localizes to the division septum.</text>
</comment>
<dbReference type="InterPro" id="IPR045335">
    <property type="entry name" value="FtsQ_C_sf"/>
</dbReference>
<dbReference type="Gene3D" id="3.40.50.11690">
    <property type="entry name" value="Cell division protein FtsQ/DivIB"/>
    <property type="match status" value="1"/>
</dbReference>
<dbReference type="Gene3D" id="3.10.20.310">
    <property type="entry name" value="membrane protein fhac"/>
    <property type="match status" value="1"/>
</dbReference>
<dbReference type="Pfam" id="PF03799">
    <property type="entry name" value="FtsQ_DivIB_C"/>
    <property type="match status" value="1"/>
</dbReference>
<dbReference type="InterPro" id="IPR026579">
    <property type="entry name" value="FtsQ"/>
</dbReference>
<keyword evidence="8 9" id="KW-0131">Cell cycle</keyword>
<dbReference type="PROSITE" id="PS51779">
    <property type="entry name" value="POTRA"/>
    <property type="match status" value="1"/>
</dbReference>
<dbReference type="HAMAP" id="MF_00911">
    <property type="entry name" value="FtsQ_subfam"/>
    <property type="match status" value="1"/>
</dbReference>
<keyword evidence="3 9" id="KW-0997">Cell inner membrane</keyword>
<dbReference type="AlphaFoldDB" id="A0A1A8TBL3"/>
<comment type="subunit">
    <text evidence="9">Part of a complex composed of FtsB, FtsL and FtsQ.</text>
</comment>
<evidence type="ECO:0000259" key="10">
    <source>
        <dbReference type="PROSITE" id="PS51779"/>
    </source>
</evidence>
<dbReference type="EMBL" id="FLOB01000003">
    <property type="protein sequence ID" value="SBS30061.1"/>
    <property type="molecule type" value="Genomic_DNA"/>
</dbReference>
<protein>
    <recommendedName>
        <fullName evidence="9">Cell division protein FtsQ</fullName>
    </recommendedName>
</protein>
<name>A0A1A8TBL3_9GAMM</name>
<dbReference type="InterPro" id="IPR034746">
    <property type="entry name" value="POTRA"/>
</dbReference>
<organism evidence="11 12">
    <name type="scientific">Marinomonas spartinae</name>
    <dbReference type="NCBI Taxonomy" id="1792290"/>
    <lineage>
        <taxon>Bacteria</taxon>
        <taxon>Pseudomonadati</taxon>
        <taxon>Pseudomonadota</taxon>
        <taxon>Gammaproteobacteria</taxon>
        <taxon>Oceanospirillales</taxon>
        <taxon>Oceanospirillaceae</taxon>
        <taxon>Marinomonas</taxon>
    </lineage>
</organism>
<dbReference type="Proteomes" id="UP000092544">
    <property type="component" value="Unassembled WGS sequence"/>
</dbReference>
<sequence length="225" mass="25038">MRIAALIGAILLIVIAVFQGKESPESWFAIHAIEIKGQLKYSSRDQLQKDYTSLLGKSLLTTSISQIKAVALSPQWVQSVEVRKVWPNTLQVVVHEHEPLAYWNDGQVITTGAVIISPKSIPNLPLPKLLGPEDSSDVVLKQFGLISQVLSLTSLRIDSLQLKPRGAWVIVFKNGIKVKLGREDILERLQRFIAVYKTDLSGRIDQISSVDARYPHGVAVAWKKQ</sequence>
<proteinExistence type="inferred from homology"/>
<reference evidence="11 12" key="1">
    <citation type="submission" date="2016-06" db="EMBL/GenBank/DDBJ databases">
        <authorList>
            <person name="Kjaerup R.B."/>
            <person name="Dalgaard T.S."/>
            <person name="Juul-Madsen H.R."/>
        </authorList>
    </citation>
    <scope>NUCLEOTIDE SEQUENCE [LARGE SCALE GENOMIC DNA]</scope>
    <source>
        <strain evidence="11 12">CECT 8886</strain>
    </source>
</reference>